<proteinExistence type="predicted"/>
<comment type="caution">
    <text evidence="4">The sequence shown here is derived from an EMBL/GenBank/DDBJ whole genome shotgun (WGS) entry which is preliminary data.</text>
</comment>
<dbReference type="OrthoDB" id="5819582at2759"/>
<name>A0A9P4IV40_9PEZI</name>
<dbReference type="PANTHER" id="PTHR23028:SF134">
    <property type="entry name" value="PUTATIVE (AFU_ORTHOLOGUE AFUA_4G08520)-RELATED"/>
    <property type="match status" value="1"/>
</dbReference>
<feature type="transmembrane region" description="Helical" evidence="2">
    <location>
        <begin position="228"/>
        <end position="246"/>
    </location>
</feature>
<dbReference type="InterPro" id="IPR002656">
    <property type="entry name" value="Acyl_transf_3_dom"/>
</dbReference>
<dbReference type="GO" id="GO:0016747">
    <property type="term" value="F:acyltransferase activity, transferring groups other than amino-acyl groups"/>
    <property type="evidence" value="ECO:0007669"/>
    <property type="project" value="InterPro"/>
</dbReference>
<feature type="transmembrane region" description="Helical" evidence="2">
    <location>
        <begin position="301"/>
        <end position="320"/>
    </location>
</feature>
<accession>A0A9P4IV40</accession>
<keyword evidence="5" id="KW-1185">Reference proteome</keyword>
<dbReference type="Proteomes" id="UP000799439">
    <property type="component" value="Unassembled WGS sequence"/>
</dbReference>
<feature type="transmembrane region" description="Helical" evidence="2">
    <location>
        <begin position="67"/>
        <end position="90"/>
    </location>
</feature>
<dbReference type="Pfam" id="PF01757">
    <property type="entry name" value="Acyl_transf_3"/>
    <property type="match status" value="1"/>
</dbReference>
<sequence length="428" mass="48558">MQDNYSLIQLPILRLVTFGDPMVVIFFLVSGYSLSIKPLSLIRSGPCAHAQLLTSLSSSFIRRPIRLLLPIFASTLIVLLAAQIGLYSYAASFASKPTKFHQYFKGWAFEATPVIAPTIYLQIVDWCYSMYDLLDFVTHFHWTMTRYDIHLWTIPVELRCSLILFATYIATALMNSTTRLVSLAIFVAAAMTWGDAWEMGLFWIGMGLCELDMMIPAAAHKGGIPKRWIANFTVGLYLMSTPMMFAKHSPFFSDLMRIHIWGLRESDQARFWQCIGATQVLITVSRCQTFKSFFSNRLARYLGRISYALYLVHGPILRSLGYSLAFKLWQITGRATQAQYSTAVVLTAIVVLPAVILAADIFCKKIDEPITRLSRRIESRLRDADLPPEIHITSESRKSDEFKPFRSPTRSPDRLRGLESGLRRGSAF</sequence>
<reference evidence="4" key="1">
    <citation type="journal article" date="2020" name="Stud. Mycol.">
        <title>101 Dothideomycetes genomes: a test case for predicting lifestyles and emergence of pathogens.</title>
        <authorList>
            <person name="Haridas S."/>
            <person name="Albert R."/>
            <person name="Binder M."/>
            <person name="Bloem J."/>
            <person name="Labutti K."/>
            <person name="Salamov A."/>
            <person name="Andreopoulos B."/>
            <person name="Baker S."/>
            <person name="Barry K."/>
            <person name="Bills G."/>
            <person name="Bluhm B."/>
            <person name="Cannon C."/>
            <person name="Castanera R."/>
            <person name="Culley D."/>
            <person name="Daum C."/>
            <person name="Ezra D."/>
            <person name="Gonzalez J."/>
            <person name="Henrissat B."/>
            <person name="Kuo A."/>
            <person name="Liang C."/>
            <person name="Lipzen A."/>
            <person name="Lutzoni F."/>
            <person name="Magnuson J."/>
            <person name="Mondo S."/>
            <person name="Nolan M."/>
            <person name="Ohm R."/>
            <person name="Pangilinan J."/>
            <person name="Park H.-J."/>
            <person name="Ramirez L."/>
            <person name="Alfaro M."/>
            <person name="Sun H."/>
            <person name="Tritt A."/>
            <person name="Yoshinaga Y."/>
            <person name="Zwiers L.-H."/>
            <person name="Turgeon B."/>
            <person name="Goodwin S."/>
            <person name="Spatafora J."/>
            <person name="Crous P."/>
            <person name="Grigoriev I."/>
        </authorList>
    </citation>
    <scope>NUCLEOTIDE SEQUENCE</scope>
    <source>
        <strain evidence="4">CBS 260.36</strain>
    </source>
</reference>
<feature type="compositionally biased region" description="Basic and acidic residues" evidence="1">
    <location>
        <begin position="393"/>
        <end position="404"/>
    </location>
</feature>
<keyword evidence="2" id="KW-0812">Transmembrane</keyword>
<evidence type="ECO:0000259" key="3">
    <source>
        <dbReference type="Pfam" id="PF01757"/>
    </source>
</evidence>
<feature type="compositionally biased region" description="Low complexity" evidence="1">
    <location>
        <begin position="418"/>
        <end position="428"/>
    </location>
</feature>
<protein>
    <recommendedName>
        <fullName evidence="3">Acyltransferase 3 domain-containing protein</fullName>
    </recommendedName>
</protein>
<dbReference type="EMBL" id="ML996089">
    <property type="protein sequence ID" value="KAF2150503.1"/>
    <property type="molecule type" value="Genomic_DNA"/>
</dbReference>
<gene>
    <name evidence="4" type="ORF">K461DRAFT_269946</name>
</gene>
<feature type="transmembrane region" description="Helical" evidence="2">
    <location>
        <begin position="12"/>
        <end position="34"/>
    </location>
</feature>
<keyword evidence="2" id="KW-1133">Transmembrane helix</keyword>
<feature type="domain" description="Acyltransferase 3" evidence="3">
    <location>
        <begin position="14"/>
        <end position="354"/>
    </location>
</feature>
<feature type="transmembrane region" description="Helical" evidence="2">
    <location>
        <begin position="340"/>
        <end position="363"/>
    </location>
</feature>
<dbReference type="PANTHER" id="PTHR23028">
    <property type="entry name" value="ACETYLTRANSFERASE"/>
    <property type="match status" value="1"/>
</dbReference>
<feature type="region of interest" description="Disordered" evidence="1">
    <location>
        <begin position="393"/>
        <end position="428"/>
    </location>
</feature>
<evidence type="ECO:0000256" key="1">
    <source>
        <dbReference type="SAM" id="MobiDB-lite"/>
    </source>
</evidence>
<dbReference type="AlphaFoldDB" id="A0A9P4IV40"/>
<evidence type="ECO:0000256" key="2">
    <source>
        <dbReference type="SAM" id="Phobius"/>
    </source>
</evidence>
<organism evidence="4 5">
    <name type="scientific">Myriangium duriaei CBS 260.36</name>
    <dbReference type="NCBI Taxonomy" id="1168546"/>
    <lineage>
        <taxon>Eukaryota</taxon>
        <taxon>Fungi</taxon>
        <taxon>Dikarya</taxon>
        <taxon>Ascomycota</taxon>
        <taxon>Pezizomycotina</taxon>
        <taxon>Dothideomycetes</taxon>
        <taxon>Dothideomycetidae</taxon>
        <taxon>Myriangiales</taxon>
        <taxon>Myriangiaceae</taxon>
        <taxon>Myriangium</taxon>
    </lineage>
</organism>
<feature type="transmembrane region" description="Helical" evidence="2">
    <location>
        <begin position="183"/>
        <end position="208"/>
    </location>
</feature>
<feature type="transmembrane region" description="Helical" evidence="2">
    <location>
        <begin position="149"/>
        <end position="171"/>
    </location>
</feature>
<evidence type="ECO:0000313" key="4">
    <source>
        <dbReference type="EMBL" id="KAF2150503.1"/>
    </source>
</evidence>
<keyword evidence="2" id="KW-0472">Membrane</keyword>
<evidence type="ECO:0000313" key="5">
    <source>
        <dbReference type="Proteomes" id="UP000799439"/>
    </source>
</evidence>
<dbReference type="InterPro" id="IPR050879">
    <property type="entry name" value="Acyltransferase_3"/>
</dbReference>